<dbReference type="InterPro" id="IPR004036">
    <property type="entry name" value="Endonuclease-III-like_CS2"/>
</dbReference>
<proteinExistence type="inferred from homology"/>
<dbReference type="Pfam" id="PF14815">
    <property type="entry name" value="NUDIX_4"/>
    <property type="match status" value="1"/>
</dbReference>
<comment type="cofactor">
    <cofactor evidence="14">
        <name>[4Fe-4S] cluster</name>
        <dbReference type="ChEBI" id="CHEBI:49883"/>
    </cofactor>
    <text evidence="14">Binds 1 [4Fe-4S] cluster.</text>
</comment>
<keyword evidence="12" id="KW-0234">DNA repair</keyword>
<sequence length="360" mass="39491">MTLEVARRHLLAWFDGHRRSLPWRATTDAYRLWVAETLAQQTQAARAAEYYLRFIARFPTVQALAAAELAEVLKHWEGLGYYRRAQRLHAAARHICAHGQGRLPRSAAEWRRLPGVGDYTAAAVASVAFGEAVPAIDGNVRRVLARYRAADIGASLARQSSVVQATAQALVDGARPGDINQALMELGALVCRPRAPKCAVCPLAVDCAARRQGVTTDYPLKPPRKARPIRPFACLLVMWQGRRLVVRRDETELLSGLWEFPTIPCRDGEDYQAAAARGLHALGLVGPPPVAGPVVTHDFTHFRQALQVFFVEVDAPGDLPQTATCWATPEMLAALPLTRLARRLADWTAPAAAPRRDLGS</sequence>
<evidence type="ECO:0000256" key="13">
    <source>
        <dbReference type="ARBA" id="ARBA00023295"/>
    </source>
</evidence>
<keyword evidence="11" id="KW-0411">Iron-sulfur</keyword>
<keyword evidence="13 14" id="KW-0326">Glycosidase</keyword>
<evidence type="ECO:0000256" key="7">
    <source>
        <dbReference type="ARBA" id="ARBA00022723"/>
    </source>
</evidence>
<accession>A0ABX8BEY2</accession>
<comment type="catalytic activity">
    <reaction evidence="1 14">
        <text>Hydrolyzes free adenine bases from 7,8-dihydro-8-oxoguanine:adenine mismatched double-stranded DNA, leaving an apurinic site.</text>
        <dbReference type="EC" id="3.2.2.31"/>
    </reaction>
</comment>
<keyword evidence="8 14" id="KW-0227">DNA damage</keyword>
<evidence type="ECO:0000256" key="6">
    <source>
        <dbReference type="ARBA" id="ARBA00022485"/>
    </source>
</evidence>
<evidence type="ECO:0000256" key="8">
    <source>
        <dbReference type="ARBA" id="ARBA00022763"/>
    </source>
</evidence>
<dbReference type="SUPFAM" id="SSF55811">
    <property type="entry name" value="Nudix"/>
    <property type="match status" value="1"/>
</dbReference>
<keyword evidence="10 14" id="KW-0408">Iron</keyword>
<dbReference type="Gene3D" id="3.90.79.10">
    <property type="entry name" value="Nucleoside Triphosphate Pyrophosphohydrolase"/>
    <property type="match status" value="1"/>
</dbReference>
<dbReference type="Proteomes" id="UP000676506">
    <property type="component" value="Chromosome 2"/>
</dbReference>
<dbReference type="RefSeq" id="WP_211430354.1">
    <property type="nucleotide sequence ID" value="NZ_CP072649.1"/>
</dbReference>
<evidence type="ECO:0000256" key="12">
    <source>
        <dbReference type="ARBA" id="ARBA00023204"/>
    </source>
</evidence>
<evidence type="ECO:0000256" key="3">
    <source>
        <dbReference type="ARBA" id="ARBA00008343"/>
    </source>
</evidence>
<dbReference type="InterPro" id="IPR029119">
    <property type="entry name" value="MutY_C"/>
</dbReference>
<dbReference type="Gene3D" id="1.10.1670.10">
    <property type="entry name" value="Helix-hairpin-Helix base-excision DNA repair enzymes (C-terminal)"/>
    <property type="match status" value="1"/>
</dbReference>
<keyword evidence="7" id="KW-0479">Metal-binding</keyword>
<dbReference type="PANTHER" id="PTHR42944:SF1">
    <property type="entry name" value="ADENINE DNA GLYCOSYLASE"/>
    <property type="match status" value="1"/>
</dbReference>
<feature type="domain" description="HhH-GPD" evidence="15">
    <location>
        <begin position="38"/>
        <end position="189"/>
    </location>
</feature>
<dbReference type="PANTHER" id="PTHR42944">
    <property type="entry name" value="ADENINE DNA GLYCOSYLASE"/>
    <property type="match status" value="1"/>
</dbReference>
<dbReference type="EMBL" id="CP072649">
    <property type="protein sequence ID" value="QUW04465.1"/>
    <property type="molecule type" value="Genomic_DNA"/>
</dbReference>
<dbReference type="CDD" id="cd03431">
    <property type="entry name" value="NUDIX_DNA_Glycosylase_C-MutY"/>
    <property type="match status" value="1"/>
</dbReference>
<dbReference type="EC" id="3.2.2.31" evidence="4 14"/>
<dbReference type="InterPro" id="IPR011257">
    <property type="entry name" value="DNA_glycosylase"/>
</dbReference>
<evidence type="ECO:0000256" key="14">
    <source>
        <dbReference type="RuleBase" id="RU365096"/>
    </source>
</evidence>
<dbReference type="InterPro" id="IPR003265">
    <property type="entry name" value="HhH-GPD_domain"/>
</dbReference>
<dbReference type="InterPro" id="IPR005760">
    <property type="entry name" value="A/G_AdeGlyc_MutY"/>
</dbReference>
<evidence type="ECO:0000256" key="10">
    <source>
        <dbReference type="ARBA" id="ARBA00023004"/>
    </source>
</evidence>
<comment type="function">
    <text evidence="2">Adenine glycosylase active on G-A mispairs. MutY also corrects error-prone DNA synthesis past GO lesions which are due to the oxidatively damaged form of guanine: 7,8-dihydro-8-oxoguanine (8-oxo-dGTP).</text>
</comment>
<reference evidence="16 17" key="1">
    <citation type="submission" date="2021-03" db="EMBL/GenBank/DDBJ databases">
        <title>Genomic and phenotypic characterization of Chloracidobacterium isolates provides evidence for multiple species.</title>
        <authorList>
            <person name="Saini M.K."/>
            <person name="Costas A.M.G."/>
            <person name="Tank M."/>
            <person name="Bryant D.A."/>
        </authorList>
    </citation>
    <scope>NUCLEOTIDE SEQUENCE [LARGE SCALE GENOMIC DNA]</scope>
    <source>
        <strain evidence="16 17">BV2-C</strain>
    </source>
</reference>
<dbReference type="Gene3D" id="1.10.340.30">
    <property type="entry name" value="Hypothetical protein, domain 2"/>
    <property type="match status" value="1"/>
</dbReference>
<evidence type="ECO:0000313" key="17">
    <source>
        <dbReference type="Proteomes" id="UP000676506"/>
    </source>
</evidence>
<keyword evidence="9" id="KW-0378">Hydrolase</keyword>
<dbReference type="NCBIfam" id="TIGR01084">
    <property type="entry name" value="mutY"/>
    <property type="match status" value="1"/>
</dbReference>
<dbReference type="PROSITE" id="PS01155">
    <property type="entry name" value="ENDONUCLEASE_III_2"/>
    <property type="match status" value="1"/>
</dbReference>
<evidence type="ECO:0000256" key="4">
    <source>
        <dbReference type="ARBA" id="ARBA00012045"/>
    </source>
</evidence>
<gene>
    <name evidence="16" type="primary">mutY</name>
    <name evidence="16" type="ORF">J8C06_11765</name>
</gene>
<dbReference type="InterPro" id="IPR023170">
    <property type="entry name" value="HhH_base_excis_C"/>
</dbReference>
<evidence type="ECO:0000256" key="9">
    <source>
        <dbReference type="ARBA" id="ARBA00022801"/>
    </source>
</evidence>
<dbReference type="SUPFAM" id="SSF48150">
    <property type="entry name" value="DNA-glycosylase"/>
    <property type="match status" value="1"/>
</dbReference>
<evidence type="ECO:0000259" key="15">
    <source>
        <dbReference type="SMART" id="SM00478"/>
    </source>
</evidence>
<dbReference type="SMART" id="SM00478">
    <property type="entry name" value="ENDO3c"/>
    <property type="match status" value="1"/>
</dbReference>
<dbReference type="InterPro" id="IPR044298">
    <property type="entry name" value="MIG/MutY"/>
</dbReference>
<dbReference type="CDD" id="cd00056">
    <property type="entry name" value="ENDO3c"/>
    <property type="match status" value="1"/>
</dbReference>
<protein>
    <recommendedName>
        <fullName evidence="5 14">Adenine DNA glycosylase</fullName>
        <ecNumber evidence="4 14">3.2.2.31</ecNumber>
    </recommendedName>
</protein>
<keyword evidence="17" id="KW-1185">Reference proteome</keyword>
<evidence type="ECO:0000313" key="16">
    <source>
        <dbReference type="EMBL" id="QUW04465.1"/>
    </source>
</evidence>
<comment type="similarity">
    <text evidence="3 14">Belongs to the Nth/MutY family.</text>
</comment>
<evidence type="ECO:0000256" key="5">
    <source>
        <dbReference type="ARBA" id="ARBA00022023"/>
    </source>
</evidence>
<name>A0ABX8BEY2_9BACT</name>
<dbReference type="InterPro" id="IPR015797">
    <property type="entry name" value="NUDIX_hydrolase-like_dom_sf"/>
</dbReference>
<dbReference type="Pfam" id="PF00730">
    <property type="entry name" value="HhH-GPD"/>
    <property type="match status" value="1"/>
</dbReference>
<keyword evidence="6" id="KW-0004">4Fe-4S</keyword>
<evidence type="ECO:0000256" key="11">
    <source>
        <dbReference type="ARBA" id="ARBA00023014"/>
    </source>
</evidence>
<evidence type="ECO:0000256" key="1">
    <source>
        <dbReference type="ARBA" id="ARBA00000843"/>
    </source>
</evidence>
<organism evidence="16 17">
    <name type="scientific">Chloracidobacterium validum</name>
    <dbReference type="NCBI Taxonomy" id="2821543"/>
    <lineage>
        <taxon>Bacteria</taxon>
        <taxon>Pseudomonadati</taxon>
        <taxon>Acidobacteriota</taxon>
        <taxon>Terriglobia</taxon>
        <taxon>Terriglobales</taxon>
        <taxon>Acidobacteriaceae</taxon>
        <taxon>Chloracidobacterium</taxon>
    </lineage>
</organism>
<evidence type="ECO:0000256" key="2">
    <source>
        <dbReference type="ARBA" id="ARBA00002933"/>
    </source>
</evidence>